<organism evidence="2 3">
    <name type="scientific">Streptomyces hundungensis</name>
    <dbReference type="NCBI Taxonomy" id="1077946"/>
    <lineage>
        <taxon>Bacteria</taxon>
        <taxon>Bacillati</taxon>
        <taxon>Actinomycetota</taxon>
        <taxon>Actinomycetes</taxon>
        <taxon>Kitasatosporales</taxon>
        <taxon>Streptomycetaceae</taxon>
        <taxon>Streptomyces</taxon>
    </lineage>
</organism>
<evidence type="ECO:0000313" key="2">
    <source>
        <dbReference type="EMBL" id="AYG78467.1"/>
    </source>
</evidence>
<keyword evidence="1" id="KW-1133">Transmembrane helix</keyword>
<gene>
    <name evidence="2" type="ORF">DWB77_00574</name>
</gene>
<dbReference type="EMBL" id="CP032698">
    <property type="protein sequence ID" value="AYG78467.1"/>
    <property type="molecule type" value="Genomic_DNA"/>
</dbReference>
<keyword evidence="1" id="KW-0472">Membrane</keyword>
<evidence type="ECO:0000256" key="1">
    <source>
        <dbReference type="SAM" id="Phobius"/>
    </source>
</evidence>
<sequence>MHVLVGIFLLVGGLVAAAFAPRLATFGGTREGRAFTPSNVIAFRVIGSLIALAGLLYACGVIG</sequence>
<name>A0A387HCJ4_9ACTN</name>
<protein>
    <recommendedName>
        <fullName evidence="4">HIG1 domain-containing protein</fullName>
    </recommendedName>
</protein>
<reference evidence="2 3" key="1">
    <citation type="submission" date="2018-10" db="EMBL/GenBank/DDBJ databases">
        <title>Relationship between Morphology and Antimicrobial Activity in Streptomyces.</title>
        <authorList>
            <person name="Kang H.J."/>
            <person name="Kim S.B."/>
        </authorList>
    </citation>
    <scope>NUCLEOTIDE SEQUENCE [LARGE SCALE GENOMIC DNA]</scope>
    <source>
        <strain evidence="2 3">BH38</strain>
    </source>
</reference>
<accession>A0A387HCJ4</accession>
<dbReference type="RefSeq" id="WP_120719724.1">
    <property type="nucleotide sequence ID" value="NZ_CP032698.1"/>
</dbReference>
<keyword evidence="1" id="KW-0812">Transmembrane</keyword>
<evidence type="ECO:0000313" key="3">
    <source>
        <dbReference type="Proteomes" id="UP000271554"/>
    </source>
</evidence>
<dbReference type="Proteomes" id="UP000271554">
    <property type="component" value="Chromosome"/>
</dbReference>
<proteinExistence type="predicted"/>
<evidence type="ECO:0008006" key="4">
    <source>
        <dbReference type="Google" id="ProtNLM"/>
    </source>
</evidence>
<dbReference type="KEGG" id="shun:DWB77_00574"/>
<dbReference type="AlphaFoldDB" id="A0A387HCJ4"/>
<keyword evidence="3" id="KW-1185">Reference proteome</keyword>
<feature type="transmembrane region" description="Helical" evidence="1">
    <location>
        <begin position="41"/>
        <end position="62"/>
    </location>
</feature>